<gene>
    <name evidence="1" type="ORF">YSA_09491</name>
</gene>
<name>I3V2D9_PSEPU</name>
<sequence length="47" mass="5057">MLASSRACPVPQVTAQMLKTALYLDCPPKFESLRAALAQPLRAIATL</sequence>
<dbReference type="KEGG" id="ppi:YSA_09491"/>
<accession>I3V2D9</accession>
<organism evidence="1 2">
    <name type="scientific">Pseudomonas putida ND6</name>
    <dbReference type="NCBI Taxonomy" id="231023"/>
    <lineage>
        <taxon>Bacteria</taxon>
        <taxon>Pseudomonadati</taxon>
        <taxon>Pseudomonadota</taxon>
        <taxon>Gammaproteobacteria</taxon>
        <taxon>Pseudomonadales</taxon>
        <taxon>Pseudomonadaceae</taxon>
        <taxon>Pseudomonas</taxon>
    </lineage>
</organism>
<evidence type="ECO:0000313" key="2">
    <source>
        <dbReference type="Proteomes" id="UP000005268"/>
    </source>
</evidence>
<dbReference type="EMBL" id="CP003588">
    <property type="protein sequence ID" value="AFK71910.1"/>
    <property type="molecule type" value="Genomic_DNA"/>
</dbReference>
<dbReference type="AlphaFoldDB" id="I3V2D9"/>
<reference evidence="1 2" key="1">
    <citation type="journal article" date="2012" name="J. Bacteriol.">
        <title>Complete Genome Sequence of the Naphthalene-Degrading Pseudomonas putida Strain ND6.</title>
        <authorList>
            <person name="Li S."/>
            <person name="Zhao H."/>
            <person name="Li Y."/>
            <person name="Niu S."/>
            <person name="Cai B."/>
        </authorList>
    </citation>
    <scope>NUCLEOTIDE SEQUENCE [LARGE SCALE GENOMIC DNA]</scope>
    <source>
        <strain evidence="1 2">ND6</strain>
    </source>
</reference>
<dbReference type="Proteomes" id="UP000005268">
    <property type="component" value="Chromosome"/>
</dbReference>
<dbReference type="PATRIC" id="fig|231023.4.peg.4549"/>
<protein>
    <submittedName>
        <fullName evidence="1">Uncharacterized protein</fullName>
    </submittedName>
</protein>
<evidence type="ECO:0000313" key="1">
    <source>
        <dbReference type="EMBL" id="AFK71910.1"/>
    </source>
</evidence>
<proteinExistence type="predicted"/>
<dbReference type="HOGENOM" id="CLU_3172238_0_0_6"/>